<proteinExistence type="predicted"/>
<accession>A0A5A5TDE8</accession>
<dbReference type="InterPro" id="IPR029058">
    <property type="entry name" value="AB_hydrolase_fold"/>
</dbReference>
<reference evidence="1 2" key="1">
    <citation type="submission" date="2019-01" db="EMBL/GenBank/DDBJ databases">
        <title>Draft genome sequence of Dictyobacter sp. Uno17.</title>
        <authorList>
            <person name="Wang C.M."/>
            <person name="Zheng Y."/>
            <person name="Sakai Y."/>
            <person name="Abe K."/>
            <person name="Yokota A."/>
            <person name="Yabe S."/>
        </authorList>
    </citation>
    <scope>NUCLEOTIDE SEQUENCE [LARGE SCALE GENOMIC DNA]</scope>
    <source>
        <strain evidence="1 2">Uno17</strain>
    </source>
</reference>
<dbReference type="Gene3D" id="3.40.50.1820">
    <property type="entry name" value="alpha/beta hydrolase"/>
    <property type="match status" value="1"/>
</dbReference>
<dbReference type="SUPFAM" id="SSF53474">
    <property type="entry name" value="alpha/beta-Hydrolases"/>
    <property type="match status" value="1"/>
</dbReference>
<gene>
    <name evidence="1" type="ORF">KDI_31240</name>
</gene>
<dbReference type="EMBL" id="BIXY01000045">
    <property type="protein sequence ID" value="GCF09560.1"/>
    <property type="molecule type" value="Genomic_DNA"/>
</dbReference>
<evidence type="ECO:0000313" key="2">
    <source>
        <dbReference type="Proteomes" id="UP000322530"/>
    </source>
</evidence>
<evidence type="ECO:0008006" key="3">
    <source>
        <dbReference type="Google" id="ProtNLM"/>
    </source>
</evidence>
<evidence type="ECO:0000313" key="1">
    <source>
        <dbReference type="EMBL" id="GCF09560.1"/>
    </source>
</evidence>
<dbReference type="Proteomes" id="UP000322530">
    <property type="component" value="Unassembled WGS sequence"/>
</dbReference>
<organism evidence="1 2">
    <name type="scientific">Dictyobacter arantiisoli</name>
    <dbReference type="NCBI Taxonomy" id="2014874"/>
    <lineage>
        <taxon>Bacteria</taxon>
        <taxon>Bacillati</taxon>
        <taxon>Chloroflexota</taxon>
        <taxon>Ktedonobacteria</taxon>
        <taxon>Ktedonobacterales</taxon>
        <taxon>Dictyobacteraceae</taxon>
        <taxon>Dictyobacter</taxon>
    </lineage>
</organism>
<keyword evidence="2" id="KW-1185">Reference proteome</keyword>
<sequence>MLRRFFMLNRRFPLLKYIFYGCAILIVSGMVLWPASASASLHAQAPLQVIPTPTPTSTPTSTPIAKRAVGPKLTHEQAKAWPLLPHVLYRGTSIVLVHGLNGGDSLFGSASNGSASMSDCGTYWSDARLFLASRWSGDVRQVSYYRNEVNRDGSACAENGNAQDSYSANLQDSLYQARCAGFSSANAGTNNENIDHLSCLLAWYLYYNFGQNHWDEVLVGHSMGGLIIRRAMELVELHTVSFPATIGHVTDAITFDTPQGGVFGANLACGNCLQGQEMRLGSALLEDLARNARHPDSGGNTDWTLIGSACDLLIGGSALMMDANHKVWYDGLTRGTCYNHGGAIHDVSSALDGGASHCDTAQSFNGTCAFWFEFPQGSGWSYQLTGYPHGLLEMWYAIESSSW</sequence>
<dbReference type="RefSeq" id="WP_149402489.1">
    <property type="nucleotide sequence ID" value="NZ_BIXY01000045.1"/>
</dbReference>
<protein>
    <recommendedName>
        <fullName evidence="3">DUF676 domain-containing protein</fullName>
    </recommendedName>
</protein>
<dbReference type="OrthoDB" id="8871309at2"/>
<name>A0A5A5TDE8_9CHLR</name>
<dbReference type="AlphaFoldDB" id="A0A5A5TDE8"/>
<comment type="caution">
    <text evidence="1">The sequence shown here is derived from an EMBL/GenBank/DDBJ whole genome shotgun (WGS) entry which is preliminary data.</text>
</comment>